<evidence type="ECO:0000256" key="6">
    <source>
        <dbReference type="ARBA" id="ARBA00023136"/>
    </source>
</evidence>
<protein>
    <submittedName>
        <fullName evidence="9">Sugar ABC transporter permease</fullName>
    </submittedName>
</protein>
<dbReference type="PROSITE" id="PS50928">
    <property type="entry name" value="ABC_TM1"/>
    <property type="match status" value="1"/>
</dbReference>
<keyword evidence="3" id="KW-1003">Cell membrane</keyword>
<dbReference type="Proteomes" id="UP001501237">
    <property type="component" value="Unassembled WGS sequence"/>
</dbReference>
<dbReference type="SUPFAM" id="SSF161098">
    <property type="entry name" value="MetI-like"/>
    <property type="match status" value="1"/>
</dbReference>
<dbReference type="Gene3D" id="1.10.3720.10">
    <property type="entry name" value="MetI-like"/>
    <property type="match status" value="1"/>
</dbReference>
<dbReference type="PANTHER" id="PTHR43227">
    <property type="entry name" value="BLL4140 PROTEIN"/>
    <property type="match status" value="1"/>
</dbReference>
<evidence type="ECO:0000256" key="2">
    <source>
        <dbReference type="ARBA" id="ARBA00022448"/>
    </source>
</evidence>
<gene>
    <name evidence="9" type="ORF">GCM10010468_79170</name>
</gene>
<proteinExistence type="inferred from homology"/>
<dbReference type="Pfam" id="PF00528">
    <property type="entry name" value="BPD_transp_1"/>
    <property type="match status" value="1"/>
</dbReference>
<evidence type="ECO:0000256" key="7">
    <source>
        <dbReference type="RuleBase" id="RU363032"/>
    </source>
</evidence>
<feature type="transmembrane region" description="Helical" evidence="7">
    <location>
        <begin position="171"/>
        <end position="191"/>
    </location>
</feature>
<feature type="transmembrane region" description="Helical" evidence="7">
    <location>
        <begin position="266"/>
        <end position="286"/>
    </location>
</feature>
<evidence type="ECO:0000256" key="3">
    <source>
        <dbReference type="ARBA" id="ARBA00022475"/>
    </source>
</evidence>
<feature type="transmembrane region" description="Helical" evidence="7">
    <location>
        <begin position="77"/>
        <end position="98"/>
    </location>
</feature>
<dbReference type="PANTHER" id="PTHR43227:SF8">
    <property type="entry name" value="DIACETYLCHITOBIOSE UPTAKE SYSTEM PERMEASE PROTEIN DASB"/>
    <property type="match status" value="1"/>
</dbReference>
<accession>A0ABP6QM64</accession>
<keyword evidence="10" id="KW-1185">Reference proteome</keyword>
<feature type="transmembrane region" description="Helical" evidence="7">
    <location>
        <begin position="110"/>
        <end position="132"/>
    </location>
</feature>
<evidence type="ECO:0000313" key="9">
    <source>
        <dbReference type="EMBL" id="GAA3241784.1"/>
    </source>
</evidence>
<comment type="subcellular location">
    <subcellularLocation>
        <location evidence="1 7">Cell membrane</location>
        <topology evidence="1 7">Multi-pass membrane protein</topology>
    </subcellularLocation>
</comment>
<sequence length="296" mass="31958">MSTIRRQRTAAAVFIVPFFVLFLALMVAPILYAAWTSLFREQSGGLGFGGTERRFVGLGNYTRALTDQAFQGGFGHLALYCALYIPVMIGGAMVLALLLDGTLVRAKRFFQLAFFLPHAVPSVIAAIVWVYLYTPGLSPVLQVLNAGGADVDLFGKSLTIPALVNVTAWQWIGYNMIIFYAALLAIPRELLEAATVDGAGEVRTALRVKIPMIRSAIVMTMLFTIIGSIQLFTEPTVMLGRSDGVNAEWSPTMFIYSAASQRHDDGLASAASLLVGLLAGGLSFAVTRLGNRRRSA</sequence>
<dbReference type="RefSeq" id="WP_344839480.1">
    <property type="nucleotide sequence ID" value="NZ_BAAAUV010000047.1"/>
</dbReference>
<evidence type="ECO:0000259" key="8">
    <source>
        <dbReference type="PROSITE" id="PS50928"/>
    </source>
</evidence>
<reference evidence="10" key="1">
    <citation type="journal article" date="2019" name="Int. J. Syst. Evol. Microbiol.">
        <title>The Global Catalogue of Microorganisms (GCM) 10K type strain sequencing project: providing services to taxonomists for standard genome sequencing and annotation.</title>
        <authorList>
            <consortium name="The Broad Institute Genomics Platform"/>
            <consortium name="The Broad Institute Genome Sequencing Center for Infectious Disease"/>
            <person name="Wu L."/>
            <person name="Ma J."/>
        </authorList>
    </citation>
    <scope>NUCLEOTIDE SEQUENCE [LARGE SCALE GENOMIC DNA]</scope>
    <source>
        <strain evidence="10">JCM 9377</strain>
    </source>
</reference>
<evidence type="ECO:0000256" key="4">
    <source>
        <dbReference type="ARBA" id="ARBA00022692"/>
    </source>
</evidence>
<comment type="similarity">
    <text evidence="7">Belongs to the binding-protein-dependent transport system permease family.</text>
</comment>
<evidence type="ECO:0000313" key="10">
    <source>
        <dbReference type="Proteomes" id="UP001501237"/>
    </source>
</evidence>
<dbReference type="EMBL" id="BAAAUV010000047">
    <property type="protein sequence ID" value="GAA3241784.1"/>
    <property type="molecule type" value="Genomic_DNA"/>
</dbReference>
<feature type="transmembrane region" description="Helical" evidence="7">
    <location>
        <begin position="12"/>
        <end position="35"/>
    </location>
</feature>
<dbReference type="CDD" id="cd06261">
    <property type="entry name" value="TM_PBP2"/>
    <property type="match status" value="1"/>
</dbReference>
<keyword evidence="4 7" id="KW-0812">Transmembrane</keyword>
<keyword evidence="6 7" id="KW-0472">Membrane</keyword>
<evidence type="ECO:0000256" key="5">
    <source>
        <dbReference type="ARBA" id="ARBA00022989"/>
    </source>
</evidence>
<dbReference type="InterPro" id="IPR050809">
    <property type="entry name" value="UgpAE/MalFG_permease"/>
</dbReference>
<organism evidence="9 10">
    <name type="scientific">Actinocorallia longicatena</name>
    <dbReference type="NCBI Taxonomy" id="111803"/>
    <lineage>
        <taxon>Bacteria</taxon>
        <taxon>Bacillati</taxon>
        <taxon>Actinomycetota</taxon>
        <taxon>Actinomycetes</taxon>
        <taxon>Streptosporangiales</taxon>
        <taxon>Thermomonosporaceae</taxon>
        <taxon>Actinocorallia</taxon>
    </lineage>
</organism>
<keyword evidence="2 7" id="KW-0813">Transport</keyword>
<comment type="caution">
    <text evidence="9">The sequence shown here is derived from an EMBL/GenBank/DDBJ whole genome shotgun (WGS) entry which is preliminary data.</text>
</comment>
<feature type="domain" description="ABC transmembrane type-1" evidence="8">
    <location>
        <begin position="79"/>
        <end position="286"/>
    </location>
</feature>
<dbReference type="InterPro" id="IPR000515">
    <property type="entry name" value="MetI-like"/>
</dbReference>
<evidence type="ECO:0000256" key="1">
    <source>
        <dbReference type="ARBA" id="ARBA00004651"/>
    </source>
</evidence>
<feature type="transmembrane region" description="Helical" evidence="7">
    <location>
        <begin position="212"/>
        <end position="232"/>
    </location>
</feature>
<dbReference type="InterPro" id="IPR035906">
    <property type="entry name" value="MetI-like_sf"/>
</dbReference>
<name>A0ABP6QM64_9ACTN</name>
<keyword evidence="5 7" id="KW-1133">Transmembrane helix</keyword>